<keyword evidence="6" id="KW-0695">RNA-directed DNA polymerase</keyword>
<name>A0A9Q3HIF7_9BASI</name>
<dbReference type="EMBL" id="AVOT02017542">
    <property type="protein sequence ID" value="MBW0503739.1"/>
    <property type="molecule type" value="Genomic_DNA"/>
</dbReference>
<dbReference type="Gene3D" id="1.10.340.70">
    <property type="match status" value="1"/>
</dbReference>
<dbReference type="Proteomes" id="UP000765509">
    <property type="component" value="Unassembled WGS sequence"/>
</dbReference>
<keyword evidence="5" id="KW-0378">Hydrolase</keyword>
<evidence type="ECO:0000256" key="3">
    <source>
        <dbReference type="ARBA" id="ARBA00022722"/>
    </source>
</evidence>
<evidence type="ECO:0000313" key="9">
    <source>
        <dbReference type="EMBL" id="MBW0503739.1"/>
    </source>
</evidence>
<keyword evidence="3" id="KW-0540">Nuclease</keyword>
<feature type="domain" description="Integrase zinc-binding" evidence="8">
    <location>
        <begin position="239"/>
        <end position="291"/>
    </location>
</feature>
<dbReference type="InterPro" id="IPR041373">
    <property type="entry name" value="RT_RNaseH"/>
</dbReference>
<dbReference type="GO" id="GO:0003964">
    <property type="term" value="F:RNA-directed DNA polymerase activity"/>
    <property type="evidence" value="ECO:0007669"/>
    <property type="project" value="UniProtKB-KW"/>
</dbReference>
<evidence type="ECO:0000256" key="1">
    <source>
        <dbReference type="ARBA" id="ARBA00022679"/>
    </source>
</evidence>
<dbReference type="PANTHER" id="PTHR37984">
    <property type="entry name" value="PROTEIN CBG26694"/>
    <property type="match status" value="1"/>
</dbReference>
<evidence type="ECO:0008006" key="11">
    <source>
        <dbReference type="Google" id="ProtNLM"/>
    </source>
</evidence>
<reference evidence="9" key="1">
    <citation type="submission" date="2021-03" db="EMBL/GenBank/DDBJ databases">
        <title>Draft genome sequence of rust myrtle Austropuccinia psidii MF-1, a brazilian biotype.</title>
        <authorList>
            <person name="Quecine M.C."/>
            <person name="Pachon D.M.R."/>
            <person name="Bonatelli M.L."/>
            <person name="Correr F.H."/>
            <person name="Franceschini L.M."/>
            <person name="Leite T.F."/>
            <person name="Margarido G.R.A."/>
            <person name="Almeida C.A."/>
            <person name="Ferrarezi J.A."/>
            <person name="Labate C.A."/>
        </authorList>
    </citation>
    <scope>NUCLEOTIDE SEQUENCE</scope>
    <source>
        <strain evidence="9">MF-1</strain>
    </source>
</reference>
<evidence type="ECO:0000256" key="5">
    <source>
        <dbReference type="ARBA" id="ARBA00022801"/>
    </source>
</evidence>
<evidence type="ECO:0000313" key="10">
    <source>
        <dbReference type="Proteomes" id="UP000765509"/>
    </source>
</evidence>
<proteinExistence type="predicted"/>
<dbReference type="InterPro" id="IPR041588">
    <property type="entry name" value="Integrase_H2C2"/>
</dbReference>
<dbReference type="GO" id="GO:0004519">
    <property type="term" value="F:endonuclease activity"/>
    <property type="evidence" value="ECO:0007669"/>
    <property type="project" value="UniProtKB-KW"/>
</dbReference>
<organism evidence="9 10">
    <name type="scientific">Austropuccinia psidii MF-1</name>
    <dbReference type="NCBI Taxonomy" id="1389203"/>
    <lineage>
        <taxon>Eukaryota</taxon>
        <taxon>Fungi</taxon>
        <taxon>Dikarya</taxon>
        <taxon>Basidiomycota</taxon>
        <taxon>Pucciniomycotina</taxon>
        <taxon>Pucciniomycetes</taxon>
        <taxon>Pucciniales</taxon>
        <taxon>Sphaerophragmiaceae</taxon>
        <taxon>Austropuccinia</taxon>
    </lineage>
</organism>
<dbReference type="SUPFAM" id="SSF56672">
    <property type="entry name" value="DNA/RNA polymerases"/>
    <property type="match status" value="1"/>
</dbReference>
<keyword evidence="2" id="KW-0548">Nucleotidyltransferase</keyword>
<evidence type="ECO:0000256" key="4">
    <source>
        <dbReference type="ARBA" id="ARBA00022759"/>
    </source>
</evidence>
<keyword evidence="4" id="KW-0255">Endonuclease</keyword>
<sequence length="330" mass="38315">MQDLRLPFKPYIDSCGDGLGIALHQVQIVNYKPYEGPICFISRQMKPTGAIYRESQMEFLCLVWVLEKLHYYLDGSVFELITSFNAVKSLLNIKTPNRHMFRWKISLNEYKSNMTIVYKAGNIDKNSGILSIWPLLITPENPAYVPTNAEPQIAIEGIKITDVGTGFHEEVRKSYMDKNCHILNCLLYKYCKDKALANSLDDIFKIAYDNIRFHSFDGILYNMSKHTFVVVFCSRMFNNTILPECHENIYSGNLFEERTMERIETCAWWLSWRKDVIEYCCSCDRCQKANRAIGKRFVLIIHIQEPSTPWEVVHMDWVTALPPGGEKGYN</sequence>
<dbReference type="Pfam" id="PF17921">
    <property type="entry name" value="Integrase_H2C2"/>
    <property type="match status" value="1"/>
</dbReference>
<evidence type="ECO:0000259" key="7">
    <source>
        <dbReference type="Pfam" id="PF17917"/>
    </source>
</evidence>
<dbReference type="InterPro" id="IPR050951">
    <property type="entry name" value="Retrovirus_Pol_polyprotein"/>
</dbReference>
<dbReference type="Pfam" id="PF17917">
    <property type="entry name" value="RT_RNaseH"/>
    <property type="match status" value="1"/>
</dbReference>
<evidence type="ECO:0000259" key="8">
    <source>
        <dbReference type="Pfam" id="PF17921"/>
    </source>
</evidence>
<dbReference type="InterPro" id="IPR043502">
    <property type="entry name" value="DNA/RNA_pol_sf"/>
</dbReference>
<dbReference type="AlphaFoldDB" id="A0A9Q3HIF7"/>
<gene>
    <name evidence="9" type="ORF">O181_043454</name>
</gene>
<comment type="caution">
    <text evidence="9">The sequence shown here is derived from an EMBL/GenBank/DDBJ whole genome shotgun (WGS) entry which is preliminary data.</text>
</comment>
<accession>A0A9Q3HIF7</accession>
<keyword evidence="1" id="KW-0808">Transferase</keyword>
<evidence type="ECO:0000256" key="6">
    <source>
        <dbReference type="ARBA" id="ARBA00022918"/>
    </source>
</evidence>
<evidence type="ECO:0000256" key="2">
    <source>
        <dbReference type="ARBA" id="ARBA00022695"/>
    </source>
</evidence>
<dbReference type="PANTHER" id="PTHR37984:SF5">
    <property type="entry name" value="PROTEIN NYNRIN-LIKE"/>
    <property type="match status" value="1"/>
</dbReference>
<keyword evidence="10" id="KW-1185">Reference proteome</keyword>
<feature type="domain" description="Reverse transcriptase RNase H-like" evidence="7">
    <location>
        <begin position="4"/>
        <end position="110"/>
    </location>
</feature>
<dbReference type="GO" id="GO:0016787">
    <property type="term" value="F:hydrolase activity"/>
    <property type="evidence" value="ECO:0007669"/>
    <property type="project" value="UniProtKB-KW"/>
</dbReference>
<protein>
    <recommendedName>
        <fullName evidence="11">Reverse transcriptase RNase H-like domain-containing protein</fullName>
    </recommendedName>
</protein>